<evidence type="ECO:0000313" key="20">
    <source>
        <dbReference type="EMBL" id="EGK96257.1"/>
    </source>
</evidence>
<dbReference type="GO" id="GO:0016558">
    <property type="term" value="P:protein import into peroxisome matrix"/>
    <property type="evidence" value="ECO:0007669"/>
    <property type="project" value="InterPro"/>
</dbReference>
<sequence length="335" mass="38314">MSLFHANAGQAEIIRTVQKDQEHIEYVRAALSEVLLLLSQRHWFRYNALCKLVAEVLYHHYAILHNLQTLGEEYTGIIQVDANYVMLPNKALQLLAILLEYGGEHVVDRVLTYLQTEIDRSEELLESVKTGLHKLIDTLRVVVPYVRGFHTSLFYIHGGKYHISKRLTGINYVSFFLRDLACLFYRVLPPALLCLFLLPVTPGLQVLIRNWLKEDHSVYGYKALGYVTLTQLVLALAARYQQYRSQPSQAKVVAPSVRSAERSRTASGTLPGRNCALCMDTAQAITVTQCGHLFCWQCILHWLDQRQVCPICRESVKKTRVVRLQNFSVEPERTS</sequence>
<dbReference type="PANTHER" id="PTHR23350">
    <property type="entry name" value="PEROXISOME ASSEMBLY PROTEIN 10"/>
    <property type="match status" value="1"/>
</dbReference>
<evidence type="ECO:0000256" key="17">
    <source>
        <dbReference type="ARBA" id="ARBA00023140"/>
    </source>
</evidence>
<comment type="caution">
    <text evidence="20">The sequence shown here is derived from an EMBL/GenBank/DDBJ whole genome shotgun (WGS) entry which is preliminary data.</text>
</comment>
<dbReference type="STRING" id="7165.F5HIZ6"/>
<dbReference type="PROSITE" id="PS50089">
    <property type="entry name" value="ZF_RING_2"/>
    <property type="match status" value="1"/>
</dbReference>
<keyword evidence="17" id="KW-0576">Peroxisome</keyword>
<evidence type="ECO:0000256" key="8">
    <source>
        <dbReference type="ARBA" id="ARBA00022679"/>
    </source>
</evidence>
<dbReference type="eggNOG" id="KOG0317">
    <property type="taxonomic scope" value="Eukaryota"/>
</dbReference>
<dbReference type="InterPro" id="IPR006845">
    <property type="entry name" value="Pex_N"/>
</dbReference>
<evidence type="ECO:0000256" key="12">
    <source>
        <dbReference type="ARBA" id="ARBA00022786"/>
    </source>
</evidence>
<dbReference type="PANTHER" id="PTHR23350:SF0">
    <property type="entry name" value="PEROXISOME BIOGENESIS FACTOR 10"/>
    <property type="match status" value="1"/>
</dbReference>
<comment type="pathway">
    <text evidence="3">Protein modification; protein ubiquitination.</text>
</comment>
<dbReference type="VEuPathDB" id="VectorBase:AGAP000928"/>
<comment type="subcellular location">
    <subcellularLocation>
        <location evidence="2">Peroxisome membrane</location>
        <topology evidence="2">Multi-pass membrane protein</topology>
    </subcellularLocation>
</comment>
<dbReference type="Gene3D" id="3.30.40.10">
    <property type="entry name" value="Zinc/RING finger domain, C3HC4 (zinc finger)"/>
    <property type="match status" value="1"/>
</dbReference>
<evidence type="ECO:0000256" key="14">
    <source>
        <dbReference type="ARBA" id="ARBA00022927"/>
    </source>
</evidence>
<dbReference type="PaxDb" id="7165-AGAP000928-PB"/>
<keyword evidence="16" id="KW-0472">Membrane</keyword>
<dbReference type="AlphaFoldDB" id="F5HIZ6"/>
<evidence type="ECO:0000256" key="10">
    <source>
        <dbReference type="ARBA" id="ARBA00022723"/>
    </source>
</evidence>
<organism evidence="20">
    <name type="scientific">Anopheles gambiae</name>
    <name type="common">African malaria mosquito</name>
    <dbReference type="NCBI Taxonomy" id="7165"/>
    <lineage>
        <taxon>Eukaryota</taxon>
        <taxon>Metazoa</taxon>
        <taxon>Ecdysozoa</taxon>
        <taxon>Arthropoda</taxon>
        <taxon>Hexapoda</taxon>
        <taxon>Insecta</taxon>
        <taxon>Pterygota</taxon>
        <taxon>Neoptera</taxon>
        <taxon>Endopterygota</taxon>
        <taxon>Diptera</taxon>
        <taxon>Nematocera</taxon>
        <taxon>Culicoidea</taxon>
        <taxon>Culicidae</taxon>
        <taxon>Anophelinae</taxon>
        <taxon>Anopheles</taxon>
    </lineage>
</organism>
<comment type="catalytic activity">
    <reaction evidence="1">
        <text>S-ubiquitinyl-[E2 ubiquitin-conjugating enzyme]-L-cysteine + [acceptor protein]-L-lysine = [E2 ubiquitin-conjugating enzyme]-L-cysteine + N(6)-ubiquitinyl-[acceptor protein]-L-lysine.</text>
        <dbReference type="EC" id="2.3.2.27"/>
    </reaction>
</comment>
<evidence type="ECO:0000256" key="7">
    <source>
        <dbReference type="ARBA" id="ARBA00022593"/>
    </source>
</evidence>
<keyword evidence="9" id="KW-0812">Transmembrane</keyword>
<evidence type="ECO:0000256" key="3">
    <source>
        <dbReference type="ARBA" id="ARBA00004906"/>
    </source>
</evidence>
<keyword evidence="15" id="KW-1133">Transmembrane helix</keyword>
<dbReference type="EC" id="2.3.2.27" evidence="5"/>
<comment type="similarity">
    <text evidence="4">Belongs to the pex2/pex10/pex12 family.</text>
</comment>
<gene>
    <name evidence="20" type="ORF">AgaP_AGAP000928</name>
</gene>
<dbReference type="Pfam" id="PF04757">
    <property type="entry name" value="Pex2_Pex12"/>
    <property type="match status" value="1"/>
</dbReference>
<evidence type="ECO:0000256" key="11">
    <source>
        <dbReference type="ARBA" id="ARBA00022771"/>
    </source>
</evidence>
<evidence type="ECO:0000256" key="9">
    <source>
        <dbReference type="ARBA" id="ARBA00022692"/>
    </source>
</evidence>
<evidence type="ECO:0000256" key="18">
    <source>
        <dbReference type="PROSITE-ProRule" id="PRU00175"/>
    </source>
</evidence>
<keyword evidence="12" id="KW-0833">Ubl conjugation pathway</keyword>
<keyword evidence="11 18" id="KW-0863">Zinc-finger</keyword>
<dbReference type="EMBL" id="AAAB01008811">
    <property type="protein sequence ID" value="EGK96257.1"/>
    <property type="molecule type" value="Genomic_DNA"/>
</dbReference>
<proteinExistence type="inferred from homology"/>
<protein>
    <recommendedName>
        <fullName evidence="5">RING-type E3 ubiquitin transferase</fullName>
        <ecNumber evidence="5">2.3.2.27</ecNumber>
    </recommendedName>
</protein>
<dbReference type="GO" id="GO:0008270">
    <property type="term" value="F:zinc ion binding"/>
    <property type="evidence" value="ECO:0007669"/>
    <property type="project" value="UniProtKB-KW"/>
</dbReference>
<dbReference type="PhylomeDB" id="F5HIZ6"/>
<accession>F5HIZ6</accession>
<dbReference type="InterPro" id="IPR017907">
    <property type="entry name" value="Znf_RING_CS"/>
</dbReference>
<evidence type="ECO:0000256" key="13">
    <source>
        <dbReference type="ARBA" id="ARBA00022833"/>
    </source>
</evidence>
<reference evidence="20" key="2">
    <citation type="submission" date="2002-03" db="EMBL/GenBank/DDBJ databases">
        <authorList>
            <consortium name="The Anopheles Genome Sequencing Consortium"/>
        </authorList>
    </citation>
    <scope>NUCLEOTIDE SEQUENCE</scope>
    <source>
        <strain evidence="20">PEST</strain>
    </source>
</reference>
<dbReference type="PROSITE" id="PS00518">
    <property type="entry name" value="ZF_RING_1"/>
    <property type="match status" value="1"/>
</dbReference>
<evidence type="ECO:0000256" key="2">
    <source>
        <dbReference type="ARBA" id="ARBA00004585"/>
    </source>
</evidence>
<dbReference type="GO" id="GO:0061630">
    <property type="term" value="F:ubiquitin protein ligase activity"/>
    <property type="evidence" value="ECO:0007669"/>
    <property type="project" value="UniProtKB-EC"/>
</dbReference>
<keyword evidence="6" id="KW-0813">Transport</keyword>
<keyword evidence="13" id="KW-0862">Zinc</keyword>
<dbReference type="VEuPathDB" id="VectorBase:AGAMI1_001255"/>
<reference evidence="20" key="5">
    <citation type="submission" date="2011-05" db="EMBL/GenBank/DDBJ databases">
        <authorList>
            <consortium name="VectorBase"/>
        </authorList>
    </citation>
    <scope>NUCLEOTIDE SEQUENCE</scope>
    <source>
        <strain evidence="20">PEST</strain>
    </source>
</reference>
<dbReference type="GO" id="GO:0005778">
    <property type="term" value="C:peroxisomal membrane"/>
    <property type="evidence" value="ECO:0007669"/>
    <property type="project" value="UniProtKB-SubCell"/>
</dbReference>
<dbReference type="Pfam" id="PF13923">
    <property type="entry name" value="zf-C3HC4_2"/>
    <property type="match status" value="1"/>
</dbReference>
<reference evidence="20" key="3">
    <citation type="journal article" date="2004" name="Trends Parasitol.">
        <title>The Anopheles gambiae genome: an update.</title>
        <authorList>
            <person name="Mongin E."/>
            <person name="Louis C."/>
            <person name="Holt R.A."/>
            <person name="Birney E."/>
            <person name="Collins F.H."/>
        </authorList>
    </citation>
    <scope>NUCLEOTIDE SEQUENCE</scope>
    <source>
        <strain evidence="20">PEST</strain>
    </source>
</reference>
<reference evidence="20" key="1">
    <citation type="journal article" date="2002" name="Science">
        <title>The genome sequence of the malaria mosquito Anopheles gambiae.</title>
        <authorList>
            <person name="Holt R.A."/>
            <person name="Subramanian G.M."/>
            <person name="Halpern A."/>
            <person name="Sutton G.G."/>
            <person name="Charlab R."/>
            <person name="Nusskern D.R."/>
            <person name="Wincker P."/>
            <person name="Clark A.G."/>
            <person name="Ribeiro J.M."/>
            <person name="Wides R."/>
            <person name="Salzberg S.L."/>
            <person name="Loftus B."/>
            <person name="Yandell M."/>
            <person name="Majoros W.H."/>
            <person name="Rusch D.B."/>
            <person name="Lai Z."/>
            <person name="Kraft C.L."/>
            <person name="Abril J.F."/>
            <person name="Anthouard V."/>
            <person name="Arensburger P."/>
            <person name="Atkinson P.W."/>
            <person name="Baden H."/>
            <person name="de Berardinis V."/>
            <person name="Baldwin D."/>
            <person name="Benes V."/>
            <person name="Biedler J."/>
            <person name="Blass C."/>
            <person name="Bolanos R."/>
            <person name="Boscus D."/>
            <person name="Barnstead M."/>
            <person name="Cai S."/>
            <person name="Center A."/>
            <person name="Chaturverdi K."/>
            <person name="Christophides G.K."/>
            <person name="Chrystal M.A."/>
            <person name="Clamp M."/>
            <person name="Cravchik A."/>
            <person name="Curwen V."/>
            <person name="Dana A."/>
            <person name="Delcher A."/>
            <person name="Dew I."/>
            <person name="Evans C.A."/>
            <person name="Flanigan M."/>
            <person name="Grundschober-Freimoser A."/>
            <person name="Friedli L."/>
            <person name="Gu Z."/>
            <person name="Guan P."/>
            <person name="Guigo R."/>
            <person name="Hillenmeyer M.E."/>
            <person name="Hladun S.L."/>
            <person name="Hogan J.R."/>
            <person name="Hong Y.S."/>
            <person name="Hoover J."/>
            <person name="Jaillon O."/>
            <person name="Ke Z."/>
            <person name="Kodira C."/>
            <person name="Kokoza E."/>
            <person name="Koutsos A."/>
            <person name="Letunic I."/>
            <person name="Levitsky A."/>
            <person name="Liang Y."/>
            <person name="Lin J.J."/>
            <person name="Lobo N.F."/>
            <person name="Lopez J.R."/>
            <person name="Malek J.A."/>
            <person name="McIntosh T.C."/>
            <person name="Meister S."/>
            <person name="Miller J."/>
            <person name="Mobarry C."/>
            <person name="Mongin E."/>
            <person name="Murphy S.D."/>
            <person name="O'Brochta D.A."/>
            <person name="Pfannkoch C."/>
            <person name="Qi R."/>
            <person name="Regier M.A."/>
            <person name="Remington K."/>
            <person name="Shao H."/>
            <person name="Sharakhova M.V."/>
            <person name="Sitter C.D."/>
            <person name="Shetty J."/>
            <person name="Smith T.J."/>
            <person name="Strong R."/>
            <person name="Sun J."/>
            <person name="Thomasova D."/>
            <person name="Ton L.Q."/>
            <person name="Topalis P."/>
            <person name="Tu Z."/>
            <person name="Unger M.F."/>
            <person name="Walenz B."/>
            <person name="Wang A."/>
            <person name="Wang J."/>
            <person name="Wang M."/>
            <person name="Wang X."/>
            <person name="Woodford K.J."/>
            <person name="Wortman J.R."/>
            <person name="Wu M."/>
            <person name="Yao A."/>
            <person name="Zdobnov E.M."/>
            <person name="Zhang H."/>
            <person name="Zhao Q."/>
            <person name="Zhao S."/>
            <person name="Zhu S.C."/>
            <person name="Zhimulev I."/>
            <person name="Coluzzi M."/>
            <person name="della Torre A."/>
            <person name="Roth C.W."/>
            <person name="Louis C."/>
            <person name="Kalush F."/>
            <person name="Mural R.J."/>
            <person name="Myers E.W."/>
            <person name="Adams M.D."/>
            <person name="Smith H.O."/>
            <person name="Broder S."/>
            <person name="Gardner M.J."/>
            <person name="Fraser C.M."/>
            <person name="Birney E."/>
            <person name="Bork P."/>
            <person name="Brey P.T."/>
            <person name="Venter J.C."/>
            <person name="Weissenbach J."/>
            <person name="Kafatos F.C."/>
            <person name="Collins F.H."/>
            <person name="Hoffman S.L."/>
        </authorList>
    </citation>
    <scope>NUCLEOTIDE SEQUENCE [LARGE SCALE GENOMIC DNA]</scope>
    <source>
        <strain evidence="20">PEST</strain>
    </source>
</reference>
<dbReference type="SUPFAM" id="SSF57850">
    <property type="entry name" value="RING/U-box"/>
    <property type="match status" value="1"/>
</dbReference>
<feature type="domain" description="RING-type" evidence="19">
    <location>
        <begin position="275"/>
        <end position="313"/>
    </location>
</feature>
<reference evidence="20" key="4">
    <citation type="journal article" date="2007" name="Genome Biol.">
        <title>Update of the Anopheles gambiae PEST genome assembly.</title>
        <authorList>
            <person name="Sharakhova M.V."/>
            <person name="Hammond M.P."/>
            <person name="Lobo N.F."/>
            <person name="Krzywinski J."/>
            <person name="Unger M.F."/>
            <person name="Hillenmeyer M.E."/>
            <person name="Bruggner R.V."/>
            <person name="Birney E."/>
            <person name="Collins F.H."/>
        </authorList>
    </citation>
    <scope>NUCLEOTIDE SEQUENCE</scope>
    <source>
        <strain evidence="20">PEST</strain>
    </source>
</reference>
<evidence type="ECO:0000256" key="16">
    <source>
        <dbReference type="ARBA" id="ARBA00023136"/>
    </source>
</evidence>
<evidence type="ECO:0000256" key="4">
    <source>
        <dbReference type="ARBA" id="ARBA00008704"/>
    </source>
</evidence>
<keyword evidence="10" id="KW-0479">Metal-binding</keyword>
<keyword evidence="14" id="KW-0653">Protein transport</keyword>
<dbReference type="InterPro" id="IPR001841">
    <property type="entry name" value="Znf_RING"/>
</dbReference>
<dbReference type="InterPro" id="IPR025654">
    <property type="entry name" value="PEX2/10"/>
</dbReference>
<dbReference type="InterPro" id="IPR013083">
    <property type="entry name" value="Znf_RING/FYVE/PHD"/>
</dbReference>
<name>F5HIZ6_ANOGA</name>
<evidence type="ECO:0000256" key="15">
    <source>
        <dbReference type="ARBA" id="ARBA00022989"/>
    </source>
</evidence>
<evidence type="ECO:0000256" key="1">
    <source>
        <dbReference type="ARBA" id="ARBA00000900"/>
    </source>
</evidence>
<dbReference type="SMART" id="SM00184">
    <property type="entry name" value="RING"/>
    <property type="match status" value="1"/>
</dbReference>
<keyword evidence="7" id="KW-0962">Peroxisome biogenesis</keyword>
<keyword evidence="8" id="KW-0808">Transferase</keyword>
<evidence type="ECO:0000259" key="19">
    <source>
        <dbReference type="PROSITE" id="PS50089"/>
    </source>
</evidence>
<evidence type="ECO:0000256" key="6">
    <source>
        <dbReference type="ARBA" id="ARBA00022448"/>
    </source>
</evidence>
<evidence type="ECO:0000256" key="5">
    <source>
        <dbReference type="ARBA" id="ARBA00012483"/>
    </source>
</evidence>